<organism evidence="16 17">
    <name type="scientific">Speluncibacter jeojiensis</name>
    <dbReference type="NCBI Taxonomy" id="2710754"/>
    <lineage>
        <taxon>Bacteria</taxon>
        <taxon>Bacillati</taxon>
        <taxon>Actinomycetota</taxon>
        <taxon>Actinomycetes</taxon>
        <taxon>Mycobacteriales</taxon>
        <taxon>Speluncibacteraceae</taxon>
        <taxon>Speluncibacter</taxon>
    </lineage>
</organism>
<dbReference type="Pfam" id="PF17689">
    <property type="entry name" value="Arabino_trans_N"/>
    <property type="match status" value="1"/>
</dbReference>
<keyword evidence="17" id="KW-1185">Reference proteome</keyword>
<keyword evidence="5" id="KW-0328">Glycosyltransferase</keyword>
<comment type="subcellular location">
    <subcellularLocation>
        <location evidence="2">Cell membrane</location>
        <topology evidence="2">Multi-pass membrane protein</topology>
    </subcellularLocation>
</comment>
<keyword evidence="7 12" id="KW-0812">Transmembrane</keyword>
<feature type="transmembrane region" description="Helical" evidence="12">
    <location>
        <begin position="679"/>
        <end position="698"/>
    </location>
</feature>
<evidence type="ECO:0000256" key="6">
    <source>
        <dbReference type="ARBA" id="ARBA00022679"/>
    </source>
</evidence>
<comment type="similarity">
    <text evidence="3">Belongs to the emb family.</text>
</comment>
<dbReference type="GO" id="GO:0071766">
    <property type="term" value="P:Actinobacterium-type cell wall biogenesis"/>
    <property type="evidence" value="ECO:0007669"/>
    <property type="project" value="InterPro"/>
</dbReference>
<dbReference type="Gene3D" id="3.40.190.160">
    <property type="match status" value="1"/>
</dbReference>
<gene>
    <name evidence="16" type="ORF">NVS88_06360</name>
</gene>
<dbReference type="InterPro" id="IPR027451">
    <property type="entry name" value="EmbABC_dom1"/>
</dbReference>
<reference evidence="16" key="1">
    <citation type="submission" date="2022-08" db="EMBL/GenBank/DDBJ databases">
        <title>Genome analysis of Corynebacteriales strain.</title>
        <authorList>
            <person name="Lee S.D."/>
        </authorList>
    </citation>
    <scope>NUCLEOTIDE SEQUENCE</scope>
    <source>
        <strain evidence="16">D3-21</strain>
    </source>
</reference>
<evidence type="ECO:0000256" key="5">
    <source>
        <dbReference type="ARBA" id="ARBA00022676"/>
    </source>
</evidence>
<feature type="transmembrane region" description="Helical" evidence="12">
    <location>
        <begin position="566"/>
        <end position="589"/>
    </location>
</feature>
<protein>
    <submittedName>
        <fullName evidence="16">Arabinosyltransferase domain-containing protein</fullName>
    </submittedName>
</protein>
<feature type="region of interest" description="Disordered" evidence="11">
    <location>
        <begin position="782"/>
        <end position="823"/>
    </location>
</feature>
<evidence type="ECO:0000256" key="3">
    <source>
        <dbReference type="ARBA" id="ARBA00008195"/>
    </source>
</evidence>
<feature type="transmembrane region" description="Helical" evidence="12">
    <location>
        <begin position="638"/>
        <end position="658"/>
    </location>
</feature>
<keyword evidence="4" id="KW-1003">Cell membrane</keyword>
<evidence type="ECO:0000256" key="1">
    <source>
        <dbReference type="ARBA" id="ARBA00003001"/>
    </source>
</evidence>
<dbReference type="GO" id="GO:0071555">
    <property type="term" value="P:cell wall organization"/>
    <property type="evidence" value="ECO:0007669"/>
    <property type="project" value="UniProtKB-KW"/>
</dbReference>
<dbReference type="Gene3D" id="2.60.120.940">
    <property type="entry name" value="EmbC, C-terminal domain, subdomain 2"/>
    <property type="match status" value="1"/>
</dbReference>
<keyword evidence="9 12" id="KW-0472">Membrane</keyword>
<evidence type="ECO:0000313" key="16">
    <source>
        <dbReference type="EMBL" id="MDG3014176.1"/>
    </source>
</evidence>
<evidence type="ECO:0000256" key="4">
    <source>
        <dbReference type="ARBA" id="ARBA00022475"/>
    </source>
</evidence>
<evidence type="ECO:0000259" key="13">
    <source>
        <dbReference type="Pfam" id="PF04602"/>
    </source>
</evidence>
<feature type="domain" description="Arabinofuranosyltransferase central" evidence="13">
    <location>
        <begin position="200"/>
        <end position="659"/>
    </location>
</feature>
<dbReference type="Proteomes" id="UP001152755">
    <property type="component" value="Unassembled WGS sequence"/>
</dbReference>
<feature type="transmembrane region" description="Helical" evidence="12">
    <location>
        <begin position="445"/>
        <end position="465"/>
    </location>
</feature>
<dbReference type="InterPro" id="IPR042486">
    <property type="entry name" value="Arabino_trans_C_2"/>
</dbReference>
<dbReference type="Pfam" id="PF04602">
    <property type="entry name" value="Arabinose_trans"/>
    <property type="match status" value="1"/>
</dbReference>
<feature type="transmembrane region" description="Helical" evidence="12">
    <location>
        <begin position="206"/>
        <end position="226"/>
    </location>
</feature>
<dbReference type="EMBL" id="JANRHA010000003">
    <property type="protein sequence ID" value="MDG3014176.1"/>
    <property type="molecule type" value="Genomic_DNA"/>
</dbReference>
<evidence type="ECO:0000259" key="15">
    <source>
        <dbReference type="Pfam" id="PF17689"/>
    </source>
</evidence>
<accession>A0A9X4M4B2</accession>
<feature type="transmembrane region" description="Helical" evidence="12">
    <location>
        <begin position="352"/>
        <end position="368"/>
    </location>
</feature>
<evidence type="ECO:0000256" key="8">
    <source>
        <dbReference type="ARBA" id="ARBA00022989"/>
    </source>
</evidence>
<comment type="function">
    <text evidence="1">Arabinosyl transferase responsible for the polymerization of arabinose into the arabinan of arabinogalactan.</text>
</comment>
<feature type="domain" description="Arabinosyltransferas concanavalin like" evidence="15">
    <location>
        <begin position="39"/>
        <end position="196"/>
    </location>
</feature>
<evidence type="ECO:0000256" key="7">
    <source>
        <dbReference type="ARBA" id="ARBA00022692"/>
    </source>
</evidence>
<evidence type="ECO:0000256" key="9">
    <source>
        <dbReference type="ARBA" id="ARBA00023136"/>
    </source>
</evidence>
<feature type="transmembrane region" description="Helical" evidence="12">
    <location>
        <begin position="403"/>
        <end position="433"/>
    </location>
</feature>
<keyword evidence="6" id="KW-0808">Transferase</keyword>
<feature type="transmembrane region" description="Helical" evidence="12">
    <location>
        <begin position="540"/>
        <end position="560"/>
    </location>
</feature>
<dbReference type="InterPro" id="IPR040920">
    <property type="entry name" value="Arabino_trans_N"/>
</dbReference>
<name>A0A9X4M4B2_9ACTN</name>
<proteinExistence type="inferred from homology"/>
<feature type="transmembrane region" description="Helical" evidence="12">
    <location>
        <begin position="596"/>
        <end position="618"/>
    </location>
</feature>
<evidence type="ECO:0000256" key="2">
    <source>
        <dbReference type="ARBA" id="ARBA00004651"/>
    </source>
</evidence>
<dbReference type="Gene3D" id="2.60.120.610">
    <property type="entry name" value="arabinofuranosyltransferase like domain"/>
    <property type="match status" value="1"/>
</dbReference>
<evidence type="ECO:0000259" key="14">
    <source>
        <dbReference type="Pfam" id="PF14896"/>
    </source>
</evidence>
<evidence type="ECO:0000313" key="17">
    <source>
        <dbReference type="Proteomes" id="UP001152755"/>
    </source>
</evidence>
<keyword evidence="8 12" id="KW-1133">Transmembrane helix</keyword>
<feature type="transmembrane region" description="Helical" evidence="12">
    <location>
        <begin position="319"/>
        <end position="340"/>
    </location>
</feature>
<dbReference type="GO" id="GO:0005886">
    <property type="term" value="C:plasma membrane"/>
    <property type="evidence" value="ECO:0007669"/>
    <property type="project" value="UniProtKB-SubCell"/>
</dbReference>
<keyword evidence="10" id="KW-0961">Cell wall biogenesis/degradation</keyword>
<feature type="domain" description="Arabinosyltransferase C-terminal" evidence="14">
    <location>
        <begin position="694"/>
        <end position="1080"/>
    </location>
</feature>
<feature type="transmembrane region" description="Helical" evidence="12">
    <location>
        <begin position="247"/>
        <end position="264"/>
    </location>
</feature>
<dbReference type="InterPro" id="IPR032731">
    <property type="entry name" value="Arabino_trans_C"/>
</dbReference>
<evidence type="ECO:0000256" key="11">
    <source>
        <dbReference type="SAM" id="MobiDB-lite"/>
    </source>
</evidence>
<comment type="caution">
    <text evidence="16">The sequence shown here is derived from an EMBL/GenBank/DDBJ whole genome shotgun (WGS) entry which is preliminary data.</text>
</comment>
<sequence length="1083" mass="115612">MSEPTGERRQHRVARIVAVIAGLLGVVAAVALPLLPVVQTTASLSWPQQGRISDVQAPLVSFVPIDLDTSIPCTLVKQLPADGGVLLSTAPESGTDAALHSMFVRVNDQRVDVITRNVVVASAPRAQVASAACHSIDIHADAAAIDASFTGLTNQDGSAITGHIPGDLRPDVVGVFSDLSGGAPADLSFHATIDSRFSSTPSTLKLIAMIVAVVSTMVALCALARLDGTDGRRHRRLLPRHWLRPKWVDTVVIGALVLWHFIGANTSDDGYLLTMARVSEKSGYMANYFRWFGVPEAPFGMPYYDLLAVMSKVTTASPWMRLPALIAGILCWLVISREVLPRLGRAVRHNQVAVWSAATVFLAFWLPYNNGLRPEPIIALGALVTWCSIERAIATGRLLPAGIAIVVAAFSLSAGPTGLMAVAALLAGARAVVRIIVRRRREAGTLPLLAPLLAAGTVVLVAVFADQTLATVRESTRVRSIIGPNLAWYQEFIRYYYLMVQTVDGSLARRFAVLMMFLCLVTTTVILLRRKQIPGAALGPSWRLLGVLFGTIFFMTFTPTKWTHHFGVYAGLAGSLAALTAVAISASALRSSRNRAMFFAALVFVLALTTAGINGYWYVSNFGIPWGDKVPLVAGHPVDTLLLALAIVLMLIAGWLHFRQDYTGPSEAPRRRGLRRLTGAPIAVVAGAVVLFEVLSFAKGAYSQYPAYSLAKSNLDAVVGSPCAMADQVLVEPDPNAGALQPIRDRARPVSDPLTGVGATGFSANGVPADLTADAVVTKPGQANTDAPVVGSAVNEGSDAGTDGGSGDRGVNGSTVKLPFGLDPHRTPVLGSYQTGAQEPASSTSSWYQLPAATESTPLIVITAAGRILSHDHDGVMTYGQSLLLEYGHREADGTVSPRGRIEPMDIGPAPSWRNLRVPRELLPADADAVRVVANDPNLTPDQWLAFTPPRVPQLQTLQQMVGSTDPVLLDWAVGLAFPCQRPFDHLNGVAEVPKYRILPDRPLAVSSTDTWQAGTNGGPLGWTGLLLHAETVPAYLSGDWNRDWGSLQRFTQLVPDATSAVVDTAEVTRSGVWQPAKLRVYQ</sequence>
<dbReference type="Pfam" id="PF14896">
    <property type="entry name" value="Arabino_trans_C"/>
    <property type="match status" value="1"/>
</dbReference>
<dbReference type="AlphaFoldDB" id="A0A9X4M4B2"/>
<feature type="transmembrane region" description="Helical" evidence="12">
    <location>
        <begin position="507"/>
        <end position="528"/>
    </location>
</feature>
<evidence type="ECO:0000256" key="10">
    <source>
        <dbReference type="ARBA" id="ARBA00023316"/>
    </source>
</evidence>
<dbReference type="GO" id="GO:0052636">
    <property type="term" value="F:arabinosyltransferase activity"/>
    <property type="evidence" value="ECO:0007669"/>
    <property type="project" value="InterPro"/>
</dbReference>
<feature type="transmembrane region" description="Helical" evidence="12">
    <location>
        <begin position="12"/>
        <end position="35"/>
    </location>
</feature>
<dbReference type="InterPro" id="IPR007680">
    <property type="entry name" value="Arabino_trans_central"/>
</dbReference>
<evidence type="ECO:0000256" key="12">
    <source>
        <dbReference type="SAM" id="Phobius"/>
    </source>
</evidence>